<evidence type="ECO:0000256" key="9">
    <source>
        <dbReference type="ARBA" id="ARBA00023242"/>
    </source>
</evidence>
<dbReference type="Gene3D" id="3.30.740.10">
    <property type="entry name" value="Protein Inhibitor Of Neuronal Nitric Oxide Synthase"/>
    <property type="match status" value="2"/>
</dbReference>
<evidence type="ECO:0000256" key="1">
    <source>
        <dbReference type="ARBA" id="ARBA00004123"/>
    </source>
</evidence>
<keyword evidence="4 10" id="KW-0963">Cytoplasm</keyword>
<dbReference type="InterPro" id="IPR001372">
    <property type="entry name" value="Dynein_light_chain_typ-1/2"/>
</dbReference>
<dbReference type="GO" id="GO:0051028">
    <property type="term" value="P:mRNA transport"/>
    <property type="evidence" value="ECO:0007669"/>
    <property type="project" value="UniProtKB-KW"/>
</dbReference>
<dbReference type="SMART" id="SM01375">
    <property type="entry name" value="Dynein_light"/>
    <property type="match status" value="2"/>
</dbReference>
<evidence type="ECO:0000256" key="3">
    <source>
        <dbReference type="ARBA" id="ARBA00022448"/>
    </source>
</evidence>
<dbReference type="FunFam" id="3.30.740.10:FF:000005">
    <property type="entry name" value="Dynein light chain"/>
    <property type="match status" value="1"/>
</dbReference>
<evidence type="ECO:0000313" key="12">
    <source>
        <dbReference type="WBParaSite" id="ALUE_0001345801-mRNA-1"/>
    </source>
</evidence>
<dbReference type="AlphaFoldDB" id="A0A0M3I840"/>
<evidence type="ECO:0000256" key="6">
    <source>
        <dbReference type="ARBA" id="ARBA00022816"/>
    </source>
</evidence>
<dbReference type="GO" id="GO:0005874">
    <property type="term" value="C:microtubule"/>
    <property type="evidence" value="ECO:0007669"/>
    <property type="project" value="UniProtKB-KW"/>
</dbReference>
<keyword evidence="8 10" id="KW-0206">Cytoskeleton</keyword>
<sequence>MGGLSSEVTLSRQPRVTLRSVEMNFEQALFAQTVAKEQILAGNTNEKAIASALRHRFDEKYGPWWQCIFVMGGLSSEVTLSRQPRVTLRSVEMNFEQALFAQTVAKEQILAGNTNEKAIASALRHRFDEKYGPRWQCIVGSSFGSFVTHRNNHFVYFYIDDFAVLLYKSA</sequence>
<dbReference type="GO" id="GO:0007017">
    <property type="term" value="P:microtubule-based process"/>
    <property type="evidence" value="ECO:0007669"/>
    <property type="project" value="InterPro"/>
</dbReference>
<dbReference type="InterPro" id="IPR037177">
    <property type="entry name" value="DLC_sf"/>
</dbReference>
<protein>
    <recommendedName>
        <fullName evidence="10">Dynein light chain</fullName>
    </recommendedName>
</protein>
<keyword evidence="10" id="KW-0505">Motor protein</keyword>
<comment type="similarity">
    <text evidence="10">Belongs to the dynein light chain family.</text>
</comment>
<keyword evidence="6" id="KW-0509">mRNA transport</keyword>
<keyword evidence="3" id="KW-0813">Transport</keyword>
<evidence type="ECO:0000256" key="8">
    <source>
        <dbReference type="ARBA" id="ARBA00023212"/>
    </source>
</evidence>
<dbReference type="WBParaSite" id="ALUE_0001345801-mRNA-1">
    <property type="protein sequence ID" value="ALUE_0001345801-mRNA-1"/>
    <property type="gene ID" value="ALUE_0001345801"/>
</dbReference>
<dbReference type="Pfam" id="PF01221">
    <property type="entry name" value="Dynein_light"/>
    <property type="match status" value="2"/>
</dbReference>
<reference evidence="12" key="1">
    <citation type="submission" date="2017-02" db="UniProtKB">
        <authorList>
            <consortium name="WormBaseParasite"/>
        </authorList>
    </citation>
    <scope>IDENTIFICATION</scope>
</reference>
<organism evidence="11 12">
    <name type="scientific">Ascaris lumbricoides</name>
    <name type="common">Giant roundworm</name>
    <dbReference type="NCBI Taxonomy" id="6252"/>
    <lineage>
        <taxon>Eukaryota</taxon>
        <taxon>Metazoa</taxon>
        <taxon>Ecdysozoa</taxon>
        <taxon>Nematoda</taxon>
        <taxon>Chromadorea</taxon>
        <taxon>Rhabditida</taxon>
        <taxon>Spirurina</taxon>
        <taxon>Ascaridomorpha</taxon>
        <taxon>Ascaridoidea</taxon>
        <taxon>Ascarididae</taxon>
        <taxon>Ascaris</taxon>
    </lineage>
</organism>
<comment type="subcellular location">
    <subcellularLocation>
        <location evidence="2 10">Cytoplasm</location>
        <location evidence="2 10">Cytoskeleton</location>
    </subcellularLocation>
    <subcellularLocation>
        <location evidence="1">Nucleus</location>
    </subcellularLocation>
</comment>
<evidence type="ECO:0000256" key="2">
    <source>
        <dbReference type="ARBA" id="ARBA00004245"/>
    </source>
</evidence>
<dbReference type="Proteomes" id="UP000036681">
    <property type="component" value="Unplaced"/>
</dbReference>
<keyword evidence="11" id="KW-1185">Reference proteome</keyword>
<keyword evidence="7" id="KW-0653">Protein transport</keyword>
<dbReference type="GO" id="GO:0005868">
    <property type="term" value="C:cytoplasmic dynein complex"/>
    <property type="evidence" value="ECO:0007669"/>
    <property type="project" value="TreeGrafter"/>
</dbReference>
<dbReference type="PANTHER" id="PTHR11886:SF35">
    <property type="entry name" value="DYNEIN LIGHT CHAIN"/>
    <property type="match status" value="1"/>
</dbReference>
<evidence type="ECO:0000313" key="11">
    <source>
        <dbReference type="Proteomes" id="UP000036681"/>
    </source>
</evidence>
<keyword evidence="9" id="KW-0539">Nucleus</keyword>
<proteinExistence type="inferred from homology"/>
<evidence type="ECO:0000256" key="7">
    <source>
        <dbReference type="ARBA" id="ARBA00022927"/>
    </source>
</evidence>
<name>A0A0M3I840_ASCLU</name>
<keyword evidence="10" id="KW-0243">Dynein</keyword>
<evidence type="ECO:0000256" key="10">
    <source>
        <dbReference type="RuleBase" id="RU365010"/>
    </source>
</evidence>
<dbReference type="SUPFAM" id="SSF54648">
    <property type="entry name" value="DLC"/>
    <property type="match status" value="2"/>
</dbReference>
<evidence type="ECO:0000256" key="4">
    <source>
        <dbReference type="ARBA" id="ARBA00022490"/>
    </source>
</evidence>
<accession>A0A0M3I840</accession>
<keyword evidence="5 10" id="KW-0493">Microtubule</keyword>
<dbReference type="PANTHER" id="PTHR11886">
    <property type="entry name" value="DYNEIN LIGHT CHAIN"/>
    <property type="match status" value="1"/>
</dbReference>
<evidence type="ECO:0000256" key="5">
    <source>
        <dbReference type="ARBA" id="ARBA00022701"/>
    </source>
</evidence>
<dbReference type="GO" id="GO:0005634">
    <property type="term" value="C:nucleus"/>
    <property type="evidence" value="ECO:0007669"/>
    <property type="project" value="UniProtKB-SubCell"/>
</dbReference>
<dbReference type="GO" id="GO:0015031">
    <property type="term" value="P:protein transport"/>
    <property type="evidence" value="ECO:0007669"/>
    <property type="project" value="UniProtKB-KW"/>
</dbReference>
<dbReference type="GO" id="GO:0045505">
    <property type="term" value="F:dynein intermediate chain binding"/>
    <property type="evidence" value="ECO:0007669"/>
    <property type="project" value="TreeGrafter"/>
</dbReference>